<dbReference type="RefSeq" id="WP_072561708.1">
    <property type="nucleotide sequence ID" value="NZ_CP017921.1"/>
</dbReference>
<keyword evidence="5" id="KW-0411">Iron-sulfur</keyword>
<dbReference type="EMBL" id="RJJG01000003">
    <property type="protein sequence ID" value="RNI09660.1"/>
    <property type="molecule type" value="Genomic_DNA"/>
</dbReference>
<dbReference type="OrthoDB" id="371925at2157"/>
<dbReference type="Proteomes" id="UP000198669">
    <property type="component" value="Unassembled WGS sequence"/>
</dbReference>
<dbReference type="Proteomes" id="UP000186879">
    <property type="component" value="Chromosome"/>
</dbReference>
<dbReference type="InterPro" id="IPR051208">
    <property type="entry name" value="Class-I_Fumarase/Tartrate_DH"/>
</dbReference>
<evidence type="ECO:0000313" key="9">
    <source>
        <dbReference type="EMBL" id="RNI09660.1"/>
    </source>
</evidence>
<name>A0A1L3Q339_9EURY</name>
<keyword evidence="6" id="KW-0456">Lyase</keyword>
<dbReference type="AlphaFoldDB" id="A0A1L3Q339"/>
<dbReference type="GO" id="GO:0046872">
    <property type="term" value="F:metal ion binding"/>
    <property type="evidence" value="ECO:0007669"/>
    <property type="project" value="UniProtKB-KW"/>
</dbReference>
<reference evidence="10 12" key="2">
    <citation type="submission" date="2016-10" db="EMBL/GenBank/DDBJ databases">
        <authorList>
            <person name="de Groot N.N."/>
        </authorList>
    </citation>
    <scope>NUCLEOTIDE SEQUENCE [LARGE SCALE GENOMIC DNA]</scope>
    <source>
        <strain evidence="10 12">Z-7982</strain>
    </source>
</reference>
<dbReference type="PANTHER" id="PTHR30389:SF17">
    <property type="entry name" value="L(+)-TARTRATE DEHYDRATASE SUBUNIT ALPHA-RELATED"/>
    <property type="match status" value="1"/>
</dbReference>
<protein>
    <submittedName>
        <fullName evidence="10">Fumarase, class I alpha subunit</fullName>
    </submittedName>
    <submittedName>
        <fullName evidence="8">Fumarate hydratase</fullName>
    </submittedName>
</protein>
<proteinExistence type="inferred from homology"/>
<dbReference type="KEGG" id="mhaz:BHR79_07120"/>
<dbReference type="InterPro" id="IPR004646">
    <property type="entry name" value="Fe-S_hydro-lyase_TtdA-typ_cat"/>
</dbReference>
<dbReference type="STRING" id="2177.BHR79_07120"/>
<keyword evidence="2" id="KW-0004">4Fe-4S</keyword>
<evidence type="ECO:0000256" key="1">
    <source>
        <dbReference type="ARBA" id="ARBA00008876"/>
    </source>
</evidence>
<evidence type="ECO:0000313" key="11">
    <source>
        <dbReference type="Proteomes" id="UP000186879"/>
    </source>
</evidence>
<keyword evidence="3" id="KW-0479">Metal-binding</keyword>
<dbReference type="PANTHER" id="PTHR30389">
    <property type="entry name" value="FUMARATE HYDRATASE-RELATED"/>
    <property type="match status" value="1"/>
</dbReference>
<keyword evidence="4" id="KW-0408">Iron</keyword>
<evidence type="ECO:0000313" key="10">
    <source>
        <dbReference type="EMBL" id="SDW51626.1"/>
    </source>
</evidence>
<comment type="similarity">
    <text evidence="1">Belongs to the class-I fumarase family.</text>
</comment>
<accession>A0A1L3Q339</accession>
<organism evidence="8 11">
    <name type="scientific">Methanohalophilus halophilus</name>
    <dbReference type="NCBI Taxonomy" id="2177"/>
    <lineage>
        <taxon>Archaea</taxon>
        <taxon>Methanobacteriati</taxon>
        <taxon>Methanobacteriota</taxon>
        <taxon>Stenosarchaea group</taxon>
        <taxon>Methanomicrobia</taxon>
        <taxon>Methanosarcinales</taxon>
        <taxon>Methanosarcinaceae</taxon>
        <taxon>Methanohalophilus</taxon>
    </lineage>
</organism>
<evidence type="ECO:0000313" key="8">
    <source>
        <dbReference type="EMBL" id="APH39275.1"/>
    </source>
</evidence>
<sequence length="284" mass="30296">MESGIKHEDIVEATISAIKKAETELPDDVVACLEKAEQIESSEIARSHLQAILENIGIARRHSVPICQDTGIIILFVEIGRKLPPLPDLENALAEGVRKATVEVPLRPNVVHPLTRENSGDNTGKGLPDIKYSFNESEELRITAVPKGAGSENMSILKMLNPTEGDSIDRLVLETIRDAGGKPCPPVILGIGVGGSFDKAALLAKSALLEQVNDMDEKEHALLEKVNSLGVGPMGTGGDTTALAVHIMTAHCHTASLPVAINIQCWANRHATAVIGGEGKWNII</sequence>
<dbReference type="NCBIfam" id="NF004885">
    <property type="entry name" value="PRK06246.1"/>
    <property type="match status" value="1"/>
</dbReference>
<evidence type="ECO:0000256" key="6">
    <source>
        <dbReference type="ARBA" id="ARBA00023239"/>
    </source>
</evidence>
<dbReference type="EMBL" id="FNMU01000003">
    <property type="protein sequence ID" value="SDW51626.1"/>
    <property type="molecule type" value="Genomic_DNA"/>
</dbReference>
<reference evidence="9 13" key="3">
    <citation type="submission" date="2018-10" db="EMBL/GenBank/DDBJ databases">
        <title>Cultivation of a novel Methanohalophilus strain from Kebrit Deep of the Red Sea and a genomic comparison of members of the genus Methanohalophilus.</title>
        <authorList>
            <person name="Guan Y."/>
            <person name="Ngugi D.K."/>
            <person name="Stingl U."/>
        </authorList>
    </citation>
    <scope>NUCLEOTIDE SEQUENCE [LARGE SCALE GENOMIC DNA]</scope>
    <source>
        <strain evidence="9 13">DSM 3094</strain>
    </source>
</reference>
<dbReference type="NCBIfam" id="TIGR00722">
    <property type="entry name" value="ttdA_fumA_fumB"/>
    <property type="match status" value="1"/>
</dbReference>
<dbReference type="GO" id="GO:0051539">
    <property type="term" value="F:4 iron, 4 sulfur cluster binding"/>
    <property type="evidence" value="ECO:0007669"/>
    <property type="project" value="UniProtKB-KW"/>
</dbReference>
<feature type="domain" description="Fe-S hydro-lyase tartrate dehydratase alpha-type catalytic" evidence="7">
    <location>
        <begin position="13"/>
        <end position="273"/>
    </location>
</feature>
<dbReference type="Pfam" id="PF05681">
    <property type="entry name" value="Fumerase"/>
    <property type="match status" value="1"/>
</dbReference>
<evidence type="ECO:0000256" key="5">
    <source>
        <dbReference type="ARBA" id="ARBA00023014"/>
    </source>
</evidence>
<dbReference type="Proteomes" id="UP000267921">
    <property type="component" value="Unassembled WGS sequence"/>
</dbReference>
<evidence type="ECO:0000256" key="4">
    <source>
        <dbReference type="ARBA" id="ARBA00023004"/>
    </source>
</evidence>
<reference evidence="8 11" key="1">
    <citation type="submission" date="2016-10" db="EMBL/GenBank/DDBJ databases">
        <title>Methanohalophilus halophilus.</title>
        <authorList>
            <person name="L'haridon S."/>
        </authorList>
    </citation>
    <scope>NUCLEOTIDE SEQUENCE [LARGE SCALE GENOMIC DNA]</scope>
    <source>
        <strain evidence="8 11">Z-7982</strain>
    </source>
</reference>
<evidence type="ECO:0000259" key="7">
    <source>
        <dbReference type="Pfam" id="PF05681"/>
    </source>
</evidence>
<dbReference type="GO" id="GO:0016829">
    <property type="term" value="F:lyase activity"/>
    <property type="evidence" value="ECO:0007669"/>
    <property type="project" value="UniProtKB-KW"/>
</dbReference>
<evidence type="ECO:0000313" key="13">
    <source>
        <dbReference type="Proteomes" id="UP000267921"/>
    </source>
</evidence>
<keyword evidence="11" id="KW-1185">Reference proteome</keyword>
<gene>
    <name evidence="8" type="ORF">BHR79_07120</name>
    <name evidence="9" type="ORF">EFE40_03115</name>
    <name evidence="10" type="ORF">SAMN04515625_1087</name>
</gene>
<dbReference type="EMBL" id="CP017921">
    <property type="protein sequence ID" value="APH39275.1"/>
    <property type="molecule type" value="Genomic_DNA"/>
</dbReference>
<evidence type="ECO:0000256" key="2">
    <source>
        <dbReference type="ARBA" id="ARBA00022485"/>
    </source>
</evidence>
<evidence type="ECO:0000313" key="12">
    <source>
        <dbReference type="Proteomes" id="UP000198669"/>
    </source>
</evidence>
<evidence type="ECO:0000256" key="3">
    <source>
        <dbReference type="ARBA" id="ARBA00022723"/>
    </source>
</evidence>
<dbReference type="GeneID" id="30583525"/>